<accession>A0ACC2FJ05</accession>
<dbReference type="Proteomes" id="UP001157502">
    <property type="component" value="Chromosome 26"/>
</dbReference>
<evidence type="ECO:0000313" key="2">
    <source>
        <dbReference type="Proteomes" id="UP001157502"/>
    </source>
</evidence>
<proteinExistence type="predicted"/>
<gene>
    <name evidence="1" type="ORF">DPEC_G00283040</name>
</gene>
<keyword evidence="2" id="KW-1185">Reference proteome</keyword>
<organism evidence="1 2">
    <name type="scientific">Dallia pectoralis</name>
    <name type="common">Alaska blackfish</name>
    <dbReference type="NCBI Taxonomy" id="75939"/>
    <lineage>
        <taxon>Eukaryota</taxon>
        <taxon>Metazoa</taxon>
        <taxon>Chordata</taxon>
        <taxon>Craniata</taxon>
        <taxon>Vertebrata</taxon>
        <taxon>Euteleostomi</taxon>
        <taxon>Actinopterygii</taxon>
        <taxon>Neopterygii</taxon>
        <taxon>Teleostei</taxon>
        <taxon>Protacanthopterygii</taxon>
        <taxon>Esociformes</taxon>
        <taxon>Umbridae</taxon>
        <taxon>Dallia</taxon>
    </lineage>
</organism>
<evidence type="ECO:0000313" key="1">
    <source>
        <dbReference type="EMBL" id="KAJ7991364.1"/>
    </source>
</evidence>
<dbReference type="EMBL" id="CM055753">
    <property type="protein sequence ID" value="KAJ7991364.1"/>
    <property type="molecule type" value="Genomic_DNA"/>
</dbReference>
<name>A0ACC2FJ05_DALPE</name>
<sequence>MRPIESLYNCFAAHLAVTVIPGVPRWSLVSLVSPYRKLTCDMDQDCSTRAGLLITRSSPALFLASLCEAH</sequence>
<comment type="caution">
    <text evidence="1">The sequence shown here is derived from an EMBL/GenBank/DDBJ whole genome shotgun (WGS) entry which is preliminary data.</text>
</comment>
<protein>
    <submittedName>
        <fullName evidence="1">Uncharacterized protein</fullName>
    </submittedName>
</protein>
<reference evidence="1" key="1">
    <citation type="submission" date="2021-05" db="EMBL/GenBank/DDBJ databases">
        <authorList>
            <person name="Pan Q."/>
            <person name="Jouanno E."/>
            <person name="Zahm M."/>
            <person name="Klopp C."/>
            <person name="Cabau C."/>
            <person name="Louis A."/>
            <person name="Berthelot C."/>
            <person name="Parey E."/>
            <person name="Roest Crollius H."/>
            <person name="Montfort J."/>
            <person name="Robinson-Rechavi M."/>
            <person name="Bouchez O."/>
            <person name="Lampietro C."/>
            <person name="Lopez Roques C."/>
            <person name="Donnadieu C."/>
            <person name="Postlethwait J."/>
            <person name="Bobe J."/>
            <person name="Dillon D."/>
            <person name="Chandos A."/>
            <person name="von Hippel F."/>
            <person name="Guiguen Y."/>
        </authorList>
    </citation>
    <scope>NUCLEOTIDE SEQUENCE</scope>
    <source>
        <strain evidence="1">YG-Jan2019</strain>
    </source>
</reference>